<dbReference type="GO" id="GO:0090427">
    <property type="term" value="P:activation of meiosis"/>
    <property type="evidence" value="ECO:0007669"/>
    <property type="project" value="TreeGrafter"/>
</dbReference>
<dbReference type="InterPro" id="IPR033537">
    <property type="entry name" value="Stra8"/>
</dbReference>
<proteinExistence type="evidence at transcript level"/>
<dbReference type="PANTHER" id="PTHR35254:SF1">
    <property type="entry name" value="STIMULATED BY RETINOIC ACID GENE 8 PROTEIN HOMOLOG"/>
    <property type="match status" value="1"/>
</dbReference>
<dbReference type="GO" id="GO:0046983">
    <property type="term" value="F:protein dimerization activity"/>
    <property type="evidence" value="ECO:0007669"/>
    <property type="project" value="InterPro"/>
</dbReference>
<dbReference type="GO" id="GO:0007283">
    <property type="term" value="P:spermatogenesis"/>
    <property type="evidence" value="ECO:0007669"/>
    <property type="project" value="TreeGrafter"/>
</dbReference>
<dbReference type="GO" id="GO:0048477">
    <property type="term" value="P:oogenesis"/>
    <property type="evidence" value="ECO:0007669"/>
    <property type="project" value="TreeGrafter"/>
</dbReference>
<name>A0A2U9NKT7_LATME</name>
<dbReference type="SUPFAM" id="SSF47459">
    <property type="entry name" value="HLH, helix-loop-helix DNA-binding domain"/>
    <property type="match status" value="1"/>
</dbReference>
<reference evidence="2" key="1">
    <citation type="journal article" date="2018" name="Genome Biol. Evol.">
        <title>A Comparative View on Sex Differentiation and Gametogenesis Genes in Lungfish and Coelacanths.</title>
        <authorList>
            <person name="Biscotti M.A."/>
            <person name="Adolfi M.C."/>
            <person name="Barucca M."/>
            <person name="Forconi M."/>
            <person name="Pallavicini A."/>
            <person name="Gerdol M."/>
            <person name="Canapa A."/>
            <person name="Schartl M."/>
        </authorList>
    </citation>
    <scope>NUCLEOTIDE SEQUENCE</scope>
</reference>
<evidence type="ECO:0000313" key="2">
    <source>
        <dbReference type="EMBL" id="AWT24671.1"/>
    </source>
</evidence>
<dbReference type="GO" id="GO:0071300">
    <property type="term" value="P:cellular response to retinoic acid"/>
    <property type="evidence" value="ECO:0007669"/>
    <property type="project" value="InterPro"/>
</dbReference>
<dbReference type="PANTHER" id="PTHR35254">
    <property type="entry name" value="STIMULATED BY RETINOIC ACID GENE 8 PROTEIN HOMOLOG"/>
    <property type="match status" value="1"/>
</dbReference>
<dbReference type="GO" id="GO:0051321">
    <property type="term" value="P:meiotic cell cycle"/>
    <property type="evidence" value="ECO:0007669"/>
    <property type="project" value="InterPro"/>
</dbReference>
<dbReference type="GO" id="GO:0005634">
    <property type="term" value="C:nucleus"/>
    <property type="evidence" value="ECO:0007669"/>
    <property type="project" value="TreeGrafter"/>
</dbReference>
<dbReference type="AlphaFoldDB" id="A0A2U9NKT7"/>
<dbReference type="CDD" id="cd00083">
    <property type="entry name" value="bHLH_SF"/>
    <property type="match status" value="1"/>
</dbReference>
<accession>A0A2U9NKT7</accession>
<feature type="domain" description="STRA8 bHLH" evidence="1">
    <location>
        <begin position="11"/>
        <end position="85"/>
    </location>
</feature>
<organism evidence="2">
    <name type="scientific">Latimeria menadoensis</name>
    <name type="common">Indonesian coelacanth</name>
    <dbReference type="NCBI Taxonomy" id="106881"/>
    <lineage>
        <taxon>Eukaryota</taxon>
        <taxon>Metazoa</taxon>
        <taxon>Chordata</taxon>
        <taxon>Craniata</taxon>
        <taxon>Vertebrata</taxon>
        <taxon>Euteleostomi</taxon>
        <taxon>Coelacanthiformes</taxon>
        <taxon>Coelacanthidae</taxon>
        <taxon>Latimeria</taxon>
    </lineage>
</organism>
<dbReference type="EMBL" id="MH330004">
    <property type="protein sequence ID" value="AWT24671.1"/>
    <property type="molecule type" value="mRNA"/>
</dbReference>
<dbReference type="InterPro" id="IPR057021">
    <property type="entry name" value="bHLH_STRA8"/>
</dbReference>
<dbReference type="InterPro" id="IPR036638">
    <property type="entry name" value="HLH_DNA-bd_sf"/>
</dbReference>
<protein>
    <submittedName>
        <fullName evidence="2">STRA8</fullName>
    </submittedName>
</protein>
<sequence length="341" mass="38385">MENSPYARPDPRLHALLQGVEPKVARRRLSQARHRATIAGLFEHLRDTVYPEWKQTTTKWQVLRKTKTYVQELEQTLGDLLKLKGGASSSLEEVKQEYIDLHYPNHSLSSRVELTSGSSPTIWYLLREPDKETSEVDEKPAPSASPDSSPPELVEFEGYLYFYKKTADELVESRIISMEHISLPVVSKAISHLWQNLPREKKRDIFRQCSQRERDTPADRWHPPQVTLCAESQTAECTLDSQGASGSFESTPEEILFEDAFDVAVGLLGRNGASLAASDSSVFPSGAIENPEKTCLLYNQIVSLIKARYSAGSPPSQHTAQSVDYETVLLRCTETFDDEDL</sequence>
<evidence type="ECO:0000259" key="1">
    <source>
        <dbReference type="Pfam" id="PF23175"/>
    </source>
</evidence>
<dbReference type="Pfam" id="PF23175">
    <property type="entry name" value="bHLH_STRA8"/>
    <property type="match status" value="1"/>
</dbReference>